<gene>
    <name evidence="3" type="ORF">DFH08DRAFT_940517</name>
</gene>
<proteinExistence type="predicted"/>
<reference evidence="3" key="1">
    <citation type="submission" date="2023-03" db="EMBL/GenBank/DDBJ databases">
        <title>Massive genome expansion in bonnet fungi (Mycena s.s.) driven by repeated elements and novel gene families across ecological guilds.</title>
        <authorList>
            <consortium name="Lawrence Berkeley National Laboratory"/>
            <person name="Harder C.B."/>
            <person name="Miyauchi S."/>
            <person name="Viragh M."/>
            <person name="Kuo A."/>
            <person name="Thoen E."/>
            <person name="Andreopoulos B."/>
            <person name="Lu D."/>
            <person name="Skrede I."/>
            <person name="Drula E."/>
            <person name="Henrissat B."/>
            <person name="Morin E."/>
            <person name="Kohler A."/>
            <person name="Barry K."/>
            <person name="LaButti K."/>
            <person name="Morin E."/>
            <person name="Salamov A."/>
            <person name="Lipzen A."/>
            <person name="Mereny Z."/>
            <person name="Hegedus B."/>
            <person name="Baldrian P."/>
            <person name="Stursova M."/>
            <person name="Weitz H."/>
            <person name="Taylor A."/>
            <person name="Grigoriev I.V."/>
            <person name="Nagy L.G."/>
            <person name="Martin F."/>
            <person name="Kauserud H."/>
        </authorList>
    </citation>
    <scope>NUCLEOTIDE SEQUENCE</scope>
    <source>
        <strain evidence="3">CBHHK002</strain>
    </source>
</reference>
<dbReference type="InterPro" id="IPR027417">
    <property type="entry name" value="P-loop_NTPase"/>
</dbReference>
<keyword evidence="4" id="KW-1185">Reference proteome</keyword>
<feature type="region of interest" description="Disordered" evidence="1">
    <location>
        <begin position="179"/>
        <end position="204"/>
    </location>
</feature>
<dbReference type="InterPro" id="IPR020864">
    <property type="entry name" value="MACPF"/>
</dbReference>
<protein>
    <recommendedName>
        <fullName evidence="2">MACPF domain-containing protein</fullName>
    </recommendedName>
</protein>
<organism evidence="3 4">
    <name type="scientific">Mycena albidolilacea</name>
    <dbReference type="NCBI Taxonomy" id="1033008"/>
    <lineage>
        <taxon>Eukaryota</taxon>
        <taxon>Fungi</taxon>
        <taxon>Dikarya</taxon>
        <taxon>Basidiomycota</taxon>
        <taxon>Agaricomycotina</taxon>
        <taxon>Agaricomycetes</taxon>
        <taxon>Agaricomycetidae</taxon>
        <taxon>Agaricales</taxon>
        <taxon>Marasmiineae</taxon>
        <taxon>Mycenaceae</taxon>
        <taxon>Mycena</taxon>
    </lineage>
</organism>
<dbReference type="Proteomes" id="UP001218218">
    <property type="component" value="Unassembled WGS sequence"/>
</dbReference>
<evidence type="ECO:0000256" key="1">
    <source>
        <dbReference type="SAM" id="MobiDB-lite"/>
    </source>
</evidence>
<name>A0AAD6ZML9_9AGAR</name>
<evidence type="ECO:0000259" key="2">
    <source>
        <dbReference type="Pfam" id="PF01823"/>
    </source>
</evidence>
<dbReference type="Pfam" id="PF01823">
    <property type="entry name" value="MACPF"/>
    <property type="match status" value="1"/>
</dbReference>
<sequence length="876" mass="96972">MCPNTTIIIILGSRGAGMTLANAARSLDEDRVAHGNLSNVAMQSTQRRLVVEFYPNTTRRTPFRHRPQQKTLSGIESGVKTQMDRIGTSTKVVAILFVLDNGNGESTSFPFKKDSRFLGLEGGALFHKLTVVQLPSNNPVQPRHWSDLVNAGMRVDSFDGKADSAWRLVCRVIPEAVSDTPSSRMERASPSSSTSTLTGDVHSNGITPAPMDNLTQRYIDSACATGRHPDQVIILLVGQSGHGKSKTINRLVGQNLLEVGQNSLGSTTKVIQRVKVPCYDPDTKMNVTLALDDTPGDADTTYTDQAPNTALVRTYRKRYFLSEASDGHSSQGYWRTYPNVILLVASWDSIIEDAHNQPHEFTSAIGKSMYKLESSGLVDHDRSNVVVVITKSMSYMDEFADFVREEDKYAQWNVGAVRRRSIITSLQRKVFPNLAPWQIVFVENGGSTNIRREFPILPDGELSHQTLFMAIRAVIEIPGPDKSRDLAGIQALGLITGVDAEPFSRAEKVTLIDQRSENVLGSETASPDSQASSSSWGLQDLVKSYLGATYNPILGKFGHTCVLEMDASMIKCSSAPNHQMEDFTQVVNAQDERSNVALRLGCDFHVPNIVGLSAHYSGSSTLLSSRLHTSQMFTSQHVTGSAVVDLLRPELSPEMLKIIKQLPRWSSKSKQQYEEFFFNHGTHVVTRMALGGDIRVVVQDLQESRKNKRERGADTKSSLPGLNQLGFDIGTSAGYESTRHAQNTRGRRNIQIFRDGGRAVAAELTGILENHFQQLSDGTVPYSWPGKEIHRRWIHALESDPAFCRDNEQTDYQWLHTLGGLNESQVEDLRHPSRYGQEKKFCHSALGRDRTLQLPRPGCAVEATVELGSEYFPAVE</sequence>
<dbReference type="AlphaFoldDB" id="A0AAD6ZML9"/>
<feature type="domain" description="MACPF" evidence="2">
    <location>
        <begin position="647"/>
        <end position="798"/>
    </location>
</feature>
<dbReference type="Gene3D" id="3.40.50.300">
    <property type="entry name" value="P-loop containing nucleotide triphosphate hydrolases"/>
    <property type="match status" value="1"/>
</dbReference>
<dbReference type="EMBL" id="JARIHO010000038">
    <property type="protein sequence ID" value="KAJ7328888.1"/>
    <property type="molecule type" value="Genomic_DNA"/>
</dbReference>
<comment type="caution">
    <text evidence="3">The sequence shown here is derived from an EMBL/GenBank/DDBJ whole genome shotgun (WGS) entry which is preliminary data.</text>
</comment>
<dbReference type="SUPFAM" id="SSF52540">
    <property type="entry name" value="P-loop containing nucleoside triphosphate hydrolases"/>
    <property type="match status" value="1"/>
</dbReference>
<evidence type="ECO:0000313" key="4">
    <source>
        <dbReference type="Proteomes" id="UP001218218"/>
    </source>
</evidence>
<accession>A0AAD6ZML9</accession>
<evidence type="ECO:0000313" key="3">
    <source>
        <dbReference type="EMBL" id="KAJ7328888.1"/>
    </source>
</evidence>